<dbReference type="PROSITE" id="PS01136">
    <property type="entry name" value="UPF0034"/>
    <property type="match status" value="1"/>
</dbReference>
<keyword evidence="5" id="KW-0521">NADP</keyword>
<proteinExistence type="predicted"/>
<dbReference type="CDD" id="cd02801">
    <property type="entry name" value="DUS_like_FMN"/>
    <property type="match status" value="1"/>
</dbReference>
<gene>
    <name evidence="9" type="primary">dusB</name>
    <name evidence="9" type="ORF">L0M99_08350</name>
</gene>
<dbReference type="SUPFAM" id="SSF51395">
    <property type="entry name" value="FMN-linked oxidoreductases"/>
    <property type="match status" value="1"/>
</dbReference>
<dbReference type="GO" id="GO:0050660">
    <property type="term" value="F:flavin adenine dinucleotide binding"/>
    <property type="evidence" value="ECO:0007669"/>
    <property type="project" value="InterPro"/>
</dbReference>
<evidence type="ECO:0000256" key="1">
    <source>
        <dbReference type="ARBA" id="ARBA00001917"/>
    </source>
</evidence>
<dbReference type="NCBIfam" id="TIGR00737">
    <property type="entry name" value="nifR3_yhdG"/>
    <property type="match status" value="1"/>
</dbReference>
<evidence type="ECO:0000313" key="10">
    <source>
        <dbReference type="Proteomes" id="UP001200537"/>
    </source>
</evidence>
<dbReference type="Proteomes" id="UP001200537">
    <property type="component" value="Unassembled WGS sequence"/>
</dbReference>
<dbReference type="InterPro" id="IPR035587">
    <property type="entry name" value="DUS-like_FMN-bd"/>
</dbReference>
<protein>
    <submittedName>
        <fullName evidence="9">tRNA dihydrouridine synthase DusB</fullName>
        <ecNumber evidence="9">1.3.1.-</ecNumber>
    </submittedName>
</protein>
<feature type="compositionally biased region" description="Basic residues" evidence="7">
    <location>
        <begin position="361"/>
        <end position="370"/>
    </location>
</feature>
<comment type="caution">
    <text evidence="9">The sequence shown here is derived from an EMBL/GenBank/DDBJ whole genome shotgun (WGS) entry which is preliminary data.</text>
</comment>
<evidence type="ECO:0000256" key="4">
    <source>
        <dbReference type="ARBA" id="ARBA00022694"/>
    </source>
</evidence>
<dbReference type="AlphaFoldDB" id="A0AAJ1BD35"/>
<sequence>MPTKLGEVTVGTPIALAPMAGVTNAPFRRLCREQAVQALKDLRITPTSGAASGLYVCEMITARALVEGNSRTLALIKPDPEETFRSVQLHGVDPETMYQGARMLVRQGLADHLDINFGCPVPKVTRKGAGAALPWKTERFGQIVAAVVAGAEAGEKDSPRATPVPVTAKIRIGIDAEHETYREAGKLAQKVGASAVVLHGRSANQYYSGSANWQAIAQLRQDLEIPVWGNGDIFSAEDALAMLAQTDCAGVEIGRGCQGRPWLFYDLASALNGSANRARPNLGQVCEMALRHTQMLSSWMGNQERALRDMRKHLGWYFRGFAVGGDFRRALTSANSIQELEQLFSTLDPSLPYPPAAEGKRGRRGNPRKTHLPEGWLATREVDAAAARVLQAAKLDTSLDQGGY</sequence>
<feature type="domain" description="DUS-like FMN-binding" evidence="8">
    <location>
        <begin position="16"/>
        <end position="342"/>
    </location>
</feature>
<feature type="region of interest" description="Disordered" evidence="7">
    <location>
        <begin position="351"/>
        <end position="374"/>
    </location>
</feature>
<evidence type="ECO:0000256" key="5">
    <source>
        <dbReference type="ARBA" id="ARBA00022857"/>
    </source>
</evidence>
<dbReference type="InterPro" id="IPR013785">
    <property type="entry name" value="Aldolase_TIM"/>
</dbReference>
<reference evidence="9" key="1">
    <citation type="submission" date="2022-01" db="EMBL/GenBank/DDBJ databases">
        <title>Collection of gut derived symbiotic bacterial strains cultured from healthy donors.</title>
        <authorList>
            <person name="Lin H."/>
            <person name="Kohout C."/>
            <person name="Waligurski E."/>
            <person name="Pamer E.G."/>
        </authorList>
    </citation>
    <scope>NUCLEOTIDE SEQUENCE</scope>
    <source>
        <strain evidence="9">DFI.7.46</strain>
    </source>
</reference>
<dbReference type="Gene3D" id="1.10.1200.80">
    <property type="entry name" value="Putative flavin oxidoreducatase, domain 2"/>
    <property type="match status" value="1"/>
</dbReference>
<evidence type="ECO:0000259" key="8">
    <source>
        <dbReference type="Pfam" id="PF01207"/>
    </source>
</evidence>
<organism evidence="9 10">
    <name type="scientific">Varibaculum cambriense</name>
    <dbReference type="NCBI Taxonomy" id="184870"/>
    <lineage>
        <taxon>Bacteria</taxon>
        <taxon>Bacillati</taxon>
        <taxon>Actinomycetota</taxon>
        <taxon>Actinomycetes</taxon>
        <taxon>Actinomycetales</taxon>
        <taxon>Actinomycetaceae</taxon>
        <taxon>Varibaculum</taxon>
    </lineage>
</organism>
<dbReference type="EC" id="1.3.1.-" evidence="9"/>
<dbReference type="PANTHER" id="PTHR45846">
    <property type="entry name" value="TRNA-DIHYDROURIDINE(47) SYNTHASE [NAD(P)(+)]-LIKE"/>
    <property type="match status" value="1"/>
</dbReference>
<evidence type="ECO:0000256" key="2">
    <source>
        <dbReference type="ARBA" id="ARBA00022630"/>
    </source>
</evidence>
<dbReference type="Pfam" id="PF01207">
    <property type="entry name" value="Dus"/>
    <property type="match status" value="1"/>
</dbReference>
<dbReference type="InterPro" id="IPR004652">
    <property type="entry name" value="DusB-like"/>
</dbReference>
<dbReference type="RefSeq" id="WP_238128351.1">
    <property type="nucleotide sequence ID" value="NZ_JAGZVZ010000003.1"/>
</dbReference>
<accession>A0AAJ1BD35</accession>
<dbReference type="GO" id="GO:0017150">
    <property type="term" value="F:tRNA dihydrouridine synthase activity"/>
    <property type="evidence" value="ECO:0007669"/>
    <property type="project" value="InterPro"/>
</dbReference>
<keyword evidence="3" id="KW-0288">FMN</keyword>
<dbReference type="PANTHER" id="PTHR45846:SF1">
    <property type="entry name" value="TRNA-DIHYDROURIDINE(47) SYNTHASE [NAD(P)(+)]-LIKE"/>
    <property type="match status" value="1"/>
</dbReference>
<dbReference type="InterPro" id="IPR024036">
    <property type="entry name" value="tRNA-dHydroUridine_Synthase_C"/>
</dbReference>
<dbReference type="EMBL" id="JAKNHJ010000017">
    <property type="protein sequence ID" value="MCG4618496.1"/>
    <property type="molecule type" value="Genomic_DNA"/>
</dbReference>
<evidence type="ECO:0000256" key="7">
    <source>
        <dbReference type="SAM" id="MobiDB-lite"/>
    </source>
</evidence>
<name>A0AAJ1BD35_9ACTO</name>
<keyword evidence="2" id="KW-0285">Flavoprotein</keyword>
<dbReference type="GO" id="GO:0003723">
    <property type="term" value="F:RNA binding"/>
    <property type="evidence" value="ECO:0007669"/>
    <property type="project" value="TreeGrafter"/>
</dbReference>
<evidence type="ECO:0000256" key="3">
    <source>
        <dbReference type="ARBA" id="ARBA00022643"/>
    </source>
</evidence>
<dbReference type="Gene3D" id="3.20.20.70">
    <property type="entry name" value="Aldolase class I"/>
    <property type="match status" value="1"/>
</dbReference>
<dbReference type="InterPro" id="IPR018517">
    <property type="entry name" value="tRNA_hU_synthase_CS"/>
</dbReference>
<evidence type="ECO:0000256" key="6">
    <source>
        <dbReference type="ARBA" id="ARBA00023002"/>
    </source>
</evidence>
<comment type="cofactor">
    <cofactor evidence="1">
        <name>FMN</name>
        <dbReference type="ChEBI" id="CHEBI:58210"/>
    </cofactor>
</comment>
<keyword evidence="4" id="KW-0819">tRNA processing</keyword>
<evidence type="ECO:0000313" key="9">
    <source>
        <dbReference type="EMBL" id="MCG4618496.1"/>
    </source>
</evidence>
<keyword evidence="6 9" id="KW-0560">Oxidoreductase</keyword>